<dbReference type="HAMAP" id="MF_00772">
    <property type="entry name" value="OGT"/>
    <property type="match status" value="1"/>
</dbReference>
<comment type="catalytic activity">
    <reaction evidence="8 9">
        <text>a 6-O-methyl-2'-deoxyguanosine in DNA + L-cysteinyl-[protein] = S-methyl-L-cysteinyl-[protein] + a 2'-deoxyguanosine in DNA</text>
        <dbReference type="Rhea" id="RHEA:24000"/>
        <dbReference type="Rhea" id="RHEA-COMP:10131"/>
        <dbReference type="Rhea" id="RHEA-COMP:10132"/>
        <dbReference type="Rhea" id="RHEA-COMP:11367"/>
        <dbReference type="Rhea" id="RHEA-COMP:11368"/>
        <dbReference type="ChEBI" id="CHEBI:29950"/>
        <dbReference type="ChEBI" id="CHEBI:82612"/>
        <dbReference type="ChEBI" id="CHEBI:85445"/>
        <dbReference type="ChEBI" id="CHEBI:85448"/>
        <dbReference type="EC" id="2.1.1.63"/>
    </reaction>
</comment>
<keyword evidence="5 9" id="KW-0808">Transferase</keyword>
<dbReference type="GO" id="GO:0005737">
    <property type="term" value="C:cytoplasm"/>
    <property type="evidence" value="ECO:0007669"/>
    <property type="project" value="UniProtKB-SubCell"/>
</dbReference>
<evidence type="ECO:0000256" key="1">
    <source>
        <dbReference type="ARBA" id="ARBA00001286"/>
    </source>
</evidence>
<protein>
    <recommendedName>
        <fullName evidence="9">Methylated-DNA--protein-cysteine methyltransferase</fullName>
        <ecNumber evidence="9">2.1.1.63</ecNumber>
    </recommendedName>
    <alternativeName>
        <fullName evidence="9">6-O-methylguanine-DNA methyltransferase</fullName>
        <shortName evidence="9">MGMT</shortName>
    </alternativeName>
    <alternativeName>
        <fullName evidence="9">O-6-methylguanine-DNA-alkyltransferase</fullName>
    </alternativeName>
</protein>
<dbReference type="Gene3D" id="1.10.10.10">
    <property type="entry name" value="Winged helix-like DNA-binding domain superfamily/Winged helix DNA-binding domain"/>
    <property type="match status" value="1"/>
</dbReference>
<feature type="active site" description="Nucleophile; methyl group acceptor" evidence="9">
    <location>
        <position position="129"/>
    </location>
</feature>
<evidence type="ECO:0000256" key="5">
    <source>
        <dbReference type="ARBA" id="ARBA00022679"/>
    </source>
</evidence>
<evidence type="ECO:0000256" key="6">
    <source>
        <dbReference type="ARBA" id="ARBA00022763"/>
    </source>
</evidence>
<sequence length="161" mass="17134">MSRLVTTVHHSPLGPLRLVASAAGLRSLHFRQHRHAPPADPSWTTDAAAFTAVCAQLDAYFAGELQDFDVPLDLAGTPWQRQVWRALADVPYGRTTSYGALAARLGRPTASRAVGLANGRNPLSIVVPCHRVVGADGRLVGYGGGLARKEHLLRLEGALAA</sequence>
<feature type="domain" description="Methylguanine DNA methyltransferase ribonuclease-like" evidence="11">
    <location>
        <begin position="5"/>
        <end position="74"/>
    </location>
</feature>
<dbReference type="PANTHER" id="PTHR10815">
    <property type="entry name" value="METHYLATED-DNA--PROTEIN-CYSTEINE METHYLTRANSFERASE"/>
    <property type="match status" value="1"/>
</dbReference>
<dbReference type="SUPFAM" id="SSF46767">
    <property type="entry name" value="Methylated DNA-protein cysteine methyltransferase, C-terminal domain"/>
    <property type="match status" value="1"/>
</dbReference>
<evidence type="ECO:0000313" key="13">
    <source>
        <dbReference type="Proteomes" id="UP000240739"/>
    </source>
</evidence>
<dbReference type="NCBIfam" id="TIGR00589">
    <property type="entry name" value="ogt"/>
    <property type="match status" value="1"/>
</dbReference>
<dbReference type="InterPro" id="IPR023546">
    <property type="entry name" value="MGMT"/>
</dbReference>
<evidence type="ECO:0000313" key="12">
    <source>
        <dbReference type="EMBL" id="PTL56602.1"/>
    </source>
</evidence>
<dbReference type="Proteomes" id="UP000240739">
    <property type="component" value="Unassembled WGS sequence"/>
</dbReference>
<dbReference type="Pfam" id="PF02870">
    <property type="entry name" value="Methyltransf_1N"/>
    <property type="match status" value="1"/>
</dbReference>
<evidence type="ECO:0000256" key="9">
    <source>
        <dbReference type="HAMAP-Rule" id="MF_00772"/>
    </source>
</evidence>
<comment type="miscellaneous">
    <text evidence="9">This enzyme catalyzes only one turnover and therefore is not strictly catalytic. According to one definition, an enzyme is a biocatalyst that acts repeatedly and over many reaction cycles.</text>
</comment>
<dbReference type="PROSITE" id="PS00374">
    <property type="entry name" value="MGMT"/>
    <property type="match status" value="1"/>
</dbReference>
<dbReference type="OrthoDB" id="9802228at2"/>
<dbReference type="GO" id="GO:0003908">
    <property type="term" value="F:methylated-DNA-[protein]-cysteine S-methyltransferase activity"/>
    <property type="evidence" value="ECO:0007669"/>
    <property type="project" value="UniProtKB-UniRule"/>
</dbReference>
<name>A0A2T4UFV3_9ACTN</name>
<dbReference type="InterPro" id="IPR036217">
    <property type="entry name" value="MethylDNA_cys_MeTrfase_DNAb"/>
</dbReference>
<dbReference type="EC" id="2.1.1.63" evidence="9"/>
<dbReference type="InterPro" id="IPR001497">
    <property type="entry name" value="MethylDNA_cys_MeTrfase_AS"/>
</dbReference>
<evidence type="ECO:0000256" key="3">
    <source>
        <dbReference type="ARBA" id="ARBA00022490"/>
    </source>
</evidence>
<keyword evidence="7 9" id="KW-0234">DNA repair</keyword>
<dbReference type="InterPro" id="IPR036631">
    <property type="entry name" value="MGMT_N_sf"/>
</dbReference>
<comment type="subcellular location">
    <subcellularLocation>
        <location evidence="9">Cytoplasm</location>
    </subcellularLocation>
</comment>
<dbReference type="Pfam" id="PF01035">
    <property type="entry name" value="DNA_binding_1"/>
    <property type="match status" value="1"/>
</dbReference>
<evidence type="ECO:0000256" key="2">
    <source>
        <dbReference type="ARBA" id="ARBA00008711"/>
    </source>
</evidence>
<dbReference type="EMBL" id="PYYB01000002">
    <property type="protein sequence ID" value="PTL56602.1"/>
    <property type="molecule type" value="Genomic_DNA"/>
</dbReference>
<evidence type="ECO:0000256" key="4">
    <source>
        <dbReference type="ARBA" id="ARBA00022603"/>
    </source>
</evidence>
<dbReference type="InterPro" id="IPR008332">
    <property type="entry name" value="MethylG_MeTrfase_N"/>
</dbReference>
<comment type="function">
    <text evidence="9">Involved in the cellular defense against the biological effects of O6-methylguanine (O6-MeG) and O4-methylthymine (O4-MeT) in DNA. Repairs the methylated nucleobase in DNA by stoichiometrically transferring the methyl group to a cysteine residue in the enzyme. This is a suicide reaction: the enzyme is irreversibly inactivated.</text>
</comment>
<evidence type="ECO:0000256" key="7">
    <source>
        <dbReference type="ARBA" id="ARBA00023204"/>
    </source>
</evidence>
<dbReference type="InterPro" id="IPR036388">
    <property type="entry name" value="WH-like_DNA-bd_sf"/>
</dbReference>
<keyword evidence="4 9" id="KW-0489">Methyltransferase</keyword>
<dbReference type="RefSeq" id="WP_107570321.1">
    <property type="nucleotide sequence ID" value="NZ_PYYB01000002.1"/>
</dbReference>
<dbReference type="SUPFAM" id="SSF53155">
    <property type="entry name" value="Methylated DNA-protein cysteine methyltransferase domain"/>
    <property type="match status" value="1"/>
</dbReference>
<evidence type="ECO:0000259" key="10">
    <source>
        <dbReference type="Pfam" id="PF01035"/>
    </source>
</evidence>
<dbReference type="PANTHER" id="PTHR10815:SF5">
    <property type="entry name" value="METHYLATED-DNA--PROTEIN-CYSTEINE METHYLTRANSFERASE"/>
    <property type="match status" value="1"/>
</dbReference>
<dbReference type="FunFam" id="1.10.10.10:FF:000214">
    <property type="entry name" value="Methylated-DNA--protein-cysteine methyltransferase"/>
    <property type="match status" value="1"/>
</dbReference>
<comment type="similarity">
    <text evidence="2 9">Belongs to the MGMT family.</text>
</comment>
<dbReference type="GO" id="GO:0032259">
    <property type="term" value="P:methylation"/>
    <property type="evidence" value="ECO:0007669"/>
    <property type="project" value="UniProtKB-KW"/>
</dbReference>
<accession>A0A2T4UFV3</accession>
<keyword evidence="13" id="KW-1185">Reference proteome</keyword>
<evidence type="ECO:0000256" key="8">
    <source>
        <dbReference type="ARBA" id="ARBA00049348"/>
    </source>
</evidence>
<dbReference type="Gene3D" id="3.30.160.70">
    <property type="entry name" value="Methylated DNA-protein cysteine methyltransferase domain"/>
    <property type="match status" value="1"/>
</dbReference>
<feature type="domain" description="Methylated-DNA-[protein]-cysteine S-methyltransferase DNA binding" evidence="10">
    <location>
        <begin position="78"/>
        <end position="158"/>
    </location>
</feature>
<comment type="catalytic activity">
    <reaction evidence="1 9">
        <text>a 4-O-methyl-thymidine in DNA + L-cysteinyl-[protein] = a thymidine in DNA + S-methyl-L-cysteinyl-[protein]</text>
        <dbReference type="Rhea" id="RHEA:53428"/>
        <dbReference type="Rhea" id="RHEA-COMP:10131"/>
        <dbReference type="Rhea" id="RHEA-COMP:10132"/>
        <dbReference type="Rhea" id="RHEA-COMP:13555"/>
        <dbReference type="Rhea" id="RHEA-COMP:13556"/>
        <dbReference type="ChEBI" id="CHEBI:29950"/>
        <dbReference type="ChEBI" id="CHEBI:82612"/>
        <dbReference type="ChEBI" id="CHEBI:137386"/>
        <dbReference type="ChEBI" id="CHEBI:137387"/>
        <dbReference type="EC" id="2.1.1.63"/>
    </reaction>
</comment>
<comment type="caution">
    <text evidence="12">The sequence shown here is derived from an EMBL/GenBank/DDBJ whole genome shotgun (WGS) entry which is preliminary data.</text>
</comment>
<dbReference type="InterPro" id="IPR014048">
    <property type="entry name" value="MethylDNA_cys_MeTrfase_DNA-bd"/>
</dbReference>
<organism evidence="12 13">
    <name type="scientific">Paraconexibacter algicola</name>
    <dbReference type="NCBI Taxonomy" id="2133960"/>
    <lineage>
        <taxon>Bacteria</taxon>
        <taxon>Bacillati</taxon>
        <taxon>Actinomycetota</taxon>
        <taxon>Thermoleophilia</taxon>
        <taxon>Solirubrobacterales</taxon>
        <taxon>Paraconexibacteraceae</taxon>
        <taxon>Paraconexibacter</taxon>
    </lineage>
</organism>
<keyword evidence="6 9" id="KW-0227">DNA damage</keyword>
<gene>
    <name evidence="12" type="ORF">C7Y72_16780</name>
</gene>
<evidence type="ECO:0000259" key="11">
    <source>
        <dbReference type="Pfam" id="PF02870"/>
    </source>
</evidence>
<proteinExistence type="inferred from homology"/>
<keyword evidence="3 9" id="KW-0963">Cytoplasm</keyword>
<dbReference type="GO" id="GO:0006307">
    <property type="term" value="P:DNA alkylation repair"/>
    <property type="evidence" value="ECO:0007669"/>
    <property type="project" value="UniProtKB-UniRule"/>
</dbReference>
<dbReference type="AlphaFoldDB" id="A0A2T4UFV3"/>
<reference evidence="12 13" key="1">
    <citation type="submission" date="2018-03" db="EMBL/GenBank/DDBJ databases">
        <title>Aquarubrobacter algicola gen. nov., sp. nov., a novel actinobacterium isolated from shallow eutrophic lake during the end of cyanobacterial harmful algal blooms.</title>
        <authorList>
            <person name="Chun S.J."/>
        </authorList>
    </citation>
    <scope>NUCLEOTIDE SEQUENCE [LARGE SCALE GENOMIC DNA]</scope>
    <source>
        <strain evidence="12 13">Seoho-28</strain>
    </source>
</reference>
<dbReference type="CDD" id="cd06445">
    <property type="entry name" value="ATase"/>
    <property type="match status" value="1"/>
</dbReference>